<keyword evidence="1" id="KW-0808">Transferase</keyword>
<dbReference type="InterPro" id="IPR051681">
    <property type="entry name" value="Ser/Thr_Kinases-Pseudokinases"/>
</dbReference>
<dbReference type="CDD" id="cd13999">
    <property type="entry name" value="STKc_MAP3K-like"/>
    <property type="match status" value="1"/>
</dbReference>
<accession>A0AA88GXI0</accession>
<organism evidence="12 13">
    <name type="scientific">Naegleria lovaniensis</name>
    <name type="common">Amoeba</name>
    <dbReference type="NCBI Taxonomy" id="51637"/>
    <lineage>
        <taxon>Eukaryota</taxon>
        <taxon>Discoba</taxon>
        <taxon>Heterolobosea</taxon>
        <taxon>Tetramitia</taxon>
        <taxon>Eutetramitia</taxon>
        <taxon>Vahlkampfiidae</taxon>
        <taxon>Naegleria</taxon>
    </lineage>
</organism>
<dbReference type="PROSITE" id="PS00108">
    <property type="entry name" value="PROTEIN_KINASE_ST"/>
    <property type="match status" value="1"/>
</dbReference>
<dbReference type="InterPro" id="IPR000719">
    <property type="entry name" value="Prot_kinase_dom"/>
</dbReference>
<keyword evidence="4" id="KW-0418">Kinase</keyword>
<dbReference type="Gene3D" id="2.120.10.30">
    <property type="entry name" value="TolB, C-terminal domain"/>
    <property type="match status" value="5"/>
</dbReference>
<name>A0AA88GXI0_NAELO</name>
<dbReference type="GO" id="GO:0005524">
    <property type="term" value="F:ATP binding"/>
    <property type="evidence" value="ECO:0007669"/>
    <property type="project" value="UniProtKB-UniRule"/>
</dbReference>
<evidence type="ECO:0000259" key="11">
    <source>
        <dbReference type="PROSITE" id="PS50011"/>
    </source>
</evidence>
<reference evidence="12 13" key="1">
    <citation type="journal article" date="2018" name="BMC Genomics">
        <title>The genome of Naegleria lovaniensis, the basis for a comparative approach to unravel pathogenicity factors of the human pathogenic amoeba N. fowleri.</title>
        <authorList>
            <person name="Liechti N."/>
            <person name="Schurch N."/>
            <person name="Bruggmann R."/>
            <person name="Wittwer M."/>
        </authorList>
    </citation>
    <scope>NUCLEOTIDE SEQUENCE [LARGE SCALE GENOMIC DNA]</scope>
    <source>
        <strain evidence="12 13">ATCC 30569</strain>
    </source>
</reference>
<feature type="domain" description="Protein kinase" evidence="11">
    <location>
        <begin position="925"/>
        <end position="1238"/>
    </location>
</feature>
<dbReference type="InterPro" id="IPR008271">
    <property type="entry name" value="Ser/Thr_kinase_AS"/>
</dbReference>
<dbReference type="Pfam" id="PF00069">
    <property type="entry name" value="Pkinase"/>
    <property type="match status" value="1"/>
</dbReference>
<dbReference type="Gene3D" id="2.10.25.10">
    <property type="entry name" value="Laminin"/>
    <property type="match status" value="1"/>
</dbReference>
<dbReference type="Pfam" id="PF01436">
    <property type="entry name" value="NHL"/>
    <property type="match status" value="1"/>
</dbReference>
<evidence type="ECO:0000256" key="4">
    <source>
        <dbReference type="ARBA" id="ARBA00022777"/>
    </source>
</evidence>
<feature type="transmembrane region" description="Helical" evidence="9">
    <location>
        <begin position="857"/>
        <end position="887"/>
    </location>
</feature>
<dbReference type="RefSeq" id="XP_044551476.1">
    <property type="nucleotide sequence ID" value="XM_044691165.1"/>
</dbReference>
<protein>
    <recommendedName>
        <fullName evidence="11">Protein kinase domain-containing protein</fullName>
    </recommendedName>
</protein>
<dbReference type="InterPro" id="IPR017441">
    <property type="entry name" value="Protein_kinase_ATP_BS"/>
</dbReference>
<dbReference type="SMART" id="SM00220">
    <property type="entry name" value="S_TKc"/>
    <property type="match status" value="1"/>
</dbReference>
<evidence type="ECO:0000256" key="1">
    <source>
        <dbReference type="ARBA" id="ARBA00022679"/>
    </source>
</evidence>
<dbReference type="PROSITE" id="PS00022">
    <property type="entry name" value="EGF_1"/>
    <property type="match status" value="1"/>
</dbReference>
<dbReference type="InterPro" id="IPR000742">
    <property type="entry name" value="EGF"/>
</dbReference>
<gene>
    <name evidence="12" type="ORF">C9374_001816</name>
</gene>
<evidence type="ECO:0000256" key="9">
    <source>
        <dbReference type="SAM" id="Phobius"/>
    </source>
</evidence>
<dbReference type="InterPro" id="IPR011009">
    <property type="entry name" value="Kinase-like_dom_sf"/>
</dbReference>
<evidence type="ECO:0000256" key="5">
    <source>
        <dbReference type="ARBA" id="ARBA00022840"/>
    </source>
</evidence>
<evidence type="ECO:0000313" key="12">
    <source>
        <dbReference type="EMBL" id="KAG2387484.1"/>
    </source>
</evidence>
<keyword evidence="9" id="KW-1133">Transmembrane helix</keyword>
<dbReference type="Gene3D" id="1.10.510.10">
    <property type="entry name" value="Transferase(Phosphotransferase) domain 1"/>
    <property type="match status" value="2"/>
</dbReference>
<evidence type="ECO:0000313" key="13">
    <source>
        <dbReference type="Proteomes" id="UP000816034"/>
    </source>
</evidence>
<keyword evidence="10" id="KW-0732">Signal</keyword>
<keyword evidence="9" id="KW-0812">Transmembrane</keyword>
<dbReference type="SUPFAM" id="SSF101898">
    <property type="entry name" value="NHL repeat"/>
    <property type="match status" value="2"/>
</dbReference>
<evidence type="ECO:0000256" key="7">
    <source>
        <dbReference type="PROSITE-ProRule" id="PRU10141"/>
    </source>
</evidence>
<evidence type="ECO:0000256" key="10">
    <source>
        <dbReference type="SAM" id="SignalP"/>
    </source>
</evidence>
<dbReference type="PANTHER" id="PTHR44329:SF288">
    <property type="entry name" value="MITOGEN-ACTIVATED PROTEIN KINASE KINASE KINASE 20"/>
    <property type="match status" value="1"/>
</dbReference>
<keyword evidence="2" id="KW-0677">Repeat</keyword>
<feature type="binding site" evidence="7">
    <location>
        <position position="952"/>
    </location>
    <ligand>
        <name>ATP</name>
        <dbReference type="ChEBI" id="CHEBI:30616"/>
    </ligand>
</feature>
<dbReference type="EMBL" id="PYSW02000013">
    <property type="protein sequence ID" value="KAG2387484.1"/>
    <property type="molecule type" value="Genomic_DNA"/>
</dbReference>
<dbReference type="InterPro" id="IPR001258">
    <property type="entry name" value="NHL_repeat"/>
</dbReference>
<dbReference type="PROSITE" id="PS50011">
    <property type="entry name" value="PROTEIN_KINASE_DOM"/>
    <property type="match status" value="1"/>
</dbReference>
<keyword evidence="9" id="KW-0472">Membrane</keyword>
<dbReference type="AlphaFoldDB" id="A0AA88GXI0"/>
<keyword evidence="5 7" id="KW-0067">ATP-binding</keyword>
<feature type="region of interest" description="Disordered" evidence="8">
    <location>
        <begin position="41"/>
        <end position="62"/>
    </location>
</feature>
<dbReference type="PROSITE" id="PS51125">
    <property type="entry name" value="NHL"/>
    <property type="match status" value="2"/>
</dbReference>
<feature type="chain" id="PRO_5041643729" description="Protein kinase domain-containing protein" evidence="10">
    <location>
        <begin position="26"/>
        <end position="1239"/>
    </location>
</feature>
<dbReference type="Pfam" id="PF25021">
    <property type="entry name" value="TEN_NHL"/>
    <property type="match status" value="2"/>
</dbReference>
<dbReference type="PANTHER" id="PTHR44329">
    <property type="entry name" value="SERINE/THREONINE-PROTEIN KINASE TNNI3K-RELATED"/>
    <property type="match status" value="1"/>
</dbReference>
<evidence type="ECO:0000256" key="6">
    <source>
        <dbReference type="PROSITE-ProRule" id="PRU00504"/>
    </source>
</evidence>
<evidence type="ECO:0000256" key="3">
    <source>
        <dbReference type="ARBA" id="ARBA00022741"/>
    </source>
</evidence>
<feature type="signal peptide" evidence="10">
    <location>
        <begin position="1"/>
        <end position="25"/>
    </location>
</feature>
<dbReference type="InterPro" id="IPR011042">
    <property type="entry name" value="6-blade_b-propeller_TolB-like"/>
</dbReference>
<feature type="repeat" description="NHL" evidence="6">
    <location>
        <begin position="541"/>
        <end position="572"/>
    </location>
</feature>
<dbReference type="InterPro" id="IPR056822">
    <property type="entry name" value="TEN_NHL"/>
</dbReference>
<sequence length="1239" mass="135155">MSTSQHTNILCLSLLFVVTFCLVSARSSPLFSKLTITTTSDTHHDTDVTSSSRLPTLRTSRPKDSISSTDILATSAAVNTNGIIPTYLRISTIAGYDATANGLSATESQLLTPVGISCATAPSSSRENCVMVDQGLSLIRKIQVVENSSSGVQQRVMNTLVGVLGTQSYNGEGLDGPNTFLNNPSGVFVTPWGDVYFTETQSNVVRRWSSSYGKVYAVAGRVYNGKTMFYGDGGPALLAALASPRGVFVSPHTLEIYIADTFNNRIRKVFTNGTIVSIAGSGGNGPFDDHTQPFDQMLAIDSKLYFPTHVETRKNHLGEEEVYIADSNNACIRKILSNGTLVTIVGVLGQKGFNGDGIPATTALLNNPSDFSFTSTGEMIINDSDNGRVRKVSKDGIISTIAIASVSGFEKCKFSDEEAIAKNATNFFGSISFVHVAPNDDILVSDVKCKRIRRISGVTGKASAYAGTGTYGYNGDNIAATRAVLSAPTKMAILPTTGELIFTDSSFERVRKITKDGLIQTIVGSGLNGKATDGTNALQAPLAHPKGLVVNTTGELIVTDTNNHSIRKITSSGTILRIVGLDTEGYNYDYVNPLLAVDAQISTPRGLSISPQGELYFTASNYIAKITVDGYFKMVAGTSFAGYEGDFSSIDYARFNQPNNIFISKQNEIFVADSLNHVIRMIAPNGTTYTICGTGTAGYNGENISPPRRAQLNYPTGIYLSEQNELFIADTNNHRIRKVSRDGVVTTVAGNGVQGGTDIGDESIRNAKDFKLNNPTGILVVNNTLFIADKGSNRIRIVENACEEGYVMNIEQSTCTPTCFGIVASDPSVCSGNGVCKGVNVCECKAAYSGDKCDQTFLVYFIPISISLLVLCVITSLVVMTIAWCNFKRWKRMKFKESELEQKLLDLNEYSSGIEKTSFIPFDELEIISRVGSGAFGNVFKAKWKQAIVAVKSIDVSSEDIEEDDFAKEAMLLSTLKHPNIVSFFGISLSETKRLLVVEYLDGGSLEALISELRTGKRKCTVLQKIKYLIDIANGILYLHTLSPNAIIHRDLKPANILLSSSGVCKVCDFGQSRMFSKETKNAMTSHIGTFFYMANEMLSADNNIDSRFATAIDVYSFSIVMWELLFEEPPYLSRNFEKLFFEENFESSIYSKLTSYNILIEVVKGLRPPIPFSTQESCLRWCEIFLQQQHSLSVVNLSNVVWKLTTLIQQCWSSNPQERPSFSDIVNTLSQLKHELEP</sequence>
<dbReference type="SUPFAM" id="SSF63829">
    <property type="entry name" value="Calcium-dependent phosphotriesterase"/>
    <property type="match status" value="1"/>
</dbReference>
<comment type="caution">
    <text evidence="12">The sequence shown here is derived from an EMBL/GenBank/DDBJ whole genome shotgun (WGS) entry which is preliminary data.</text>
</comment>
<dbReference type="PROSITE" id="PS00107">
    <property type="entry name" value="PROTEIN_KINASE_ATP"/>
    <property type="match status" value="1"/>
</dbReference>
<keyword evidence="13" id="KW-1185">Reference proteome</keyword>
<dbReference type="GeneID" id="68094272"/>
<dbReference type="Proteomes" id="UP000816034">
    <property type="component" value="Unassembled WGS sequence"/>
</dbReference>
<feature type="compositionally biased region" description="Low complexity" evidence="8">
    <location>
        <begin position="48"/>
        <end position="59"/>
    </location>
</feature>
<evidence type="ECO:0000256" key="2">
    <source>
        <dbReference type="ARBA" id="ARBA00022737"/>
    </source>
</evidence>
<feature type="repeat" description="NHL" evidence="6">
    <location>
        <begin position="706"/>
        <end position="742"/>
    </location>
</feature>
<evidence type="ECO:0000256" key="8">
    <source>
        <dbReference type="SAM" id="MobiDB-lite"/>
    </source>
</evidence>
<keyword evidence="3 7" id="KW-0547">Nucleotide-binding</keyword>
<dbReference type="GO" id="GO:0004674">
    <property type="term" value="F:protein serine/threonine kinase activity"/>
    <property type="evidence" value="ECO:0007669"/>
    <property type="project" value="TreeGrafter"/>
</dbReference>
<dbReference type="SUPFAM" id="SSF56112">
    <property type="entry name" value="Protein kinase-like (PK-like)"/>
    <property type="match status" value="1"/>
</dbReference>
<proteinExistence type="predicted"/>